<dbReference type="InterPro" id="IPR058922">
    <property type="entry name" value="WHD_DRP"/>
</dbReference>
<dbReference type="Gene3D" id="3.80.10.10">
    <property type="entry name" value="Ribonuclease Inhibitor"/>
    <property type="match status" value="1"/>
</dbReference>
<evidence type="ECO:0000256" key="1">
    <source>
        <dbReference type="ARBA" id="ARBA00008894"/>
    </source>
</evidence>
<protein>
    <submittedName>
        <fullName evidence="8">Disease resistance RPP13-like protein 3</fullName>
    </submittedName>
</protein>
<dbReference type="Gene3D" id="1.10.10.10">
    <property type="entry name" value="Winged helix-like DNA-binding domain superfamily/Winged helix DNA-binding domain"/>
    <property type="match status" value="1"/>
</dbReference>
<name>A0ABD1TSI5_9LAMI</name>
<dbReference type="GO" id="GO:0006952">
    <property type="term" value="P:defense response"/>
    <property type="evidence" value="ECO:0007669"/>
    <property type="project" value="UniProtKB-KW"/>
</dbReference>
<dbReference type="InterPro" id="IPR032675">
    <property type="entry name" value="LRR_dom_sf"/>
</dbReference>
<accession>A0ABD1TSI5</accession>
<gene>
    <name evidence="8" type="ORF">Fot_29668</name>
</gene>
<feature type="domain" description="Disease resistance protein winged helix" evidence="7">
    <location>
        <begin position="3"/>
        <end position="73"/>
    </location>
</feature>
<dbReference type="PANTHER" id="PTHR15140">
    <property type="entry name" value="TUBULIN-SPECIFIC CHAPERONE E"/>
    <property type="match status" value="1"/>
</dbReference>
<proteinExistence type="inferred from homology"/>
<dbReference type="EMBL" id="JBFOLJ010000008">
    <property type="protein sequence ID" value="KAL2515697.1"/>
    <property type="molecule type" value="Genomic_DNA"/>
</dbReference>
<keyword evidence="9" id="KW-1185">Reference proteome</keyword>
<comment type="caution">
    <text evidence="8">The sequence shown here is derived from an EMBL/GenBank/DDBJ whole genome shotgun (WGS) entry which is preliminary data.</text>
</comment>
<keyword evidence="2" id="KW-0433">Leucine-rich repeat</keyword>
<evidence type="ECO:0000256" key="3">
    <source>
        <dbReference type="ARBA" id="ARBA00022737"/>
    </source>
</evidence>
<dbReference type="Pfam" id="PF23559">
    <property type="entry name" value="WHD_DRP"/>
    <property type="match status" value="1"/>
</dbReference>
<dbReference type="Proteomes" id="UP001604277">
    <property type="component" value="Unassembled WGS sequence"/>
</dbReference>
<dbReference type="SUPFAM" id="SSF52058">
    <property type="entry name" value="L domain-like"/>
    <property type="match status" value="1"/>
</dbReference>
<keyword evidence="5" id="KW-0611">Plant defense</keyword>
<evidence type="ECO:0000256" key="6">
    <source>
        <dbReference type="ARBA" id="ARBA00022840"/>
    </source>
</evidence>
<evidence type="ECO:0000256" key="5">
    <source>
        <dbReference type="ARBA" id="ARBA00022821"/>
    </source>
</evidence>
<keyword evidence="4" id="KW-0547">Nucleotide-binding</keyword>
<dbReference type="AlphaFoldDB" id="A0ABD1TSI5"/>
<reference evidence="9" key="1">
    <citation type="submission" date="2024-07" db="EMBL/GenBank/DDBJ databases">
        <title>Two chromosome-level genome assemblies of Korean endemic species Abeliophyllum distichum and Forsythia ovata (Oleaceae).</title>
        <authorList>
            <person name="Jang H."/>
        </authorList>
    </citation>
    <scope>NUCLEOTIDE SEQUENCE [LARGE SCALE GENOMIC DNA]</scope>
</reference>
<comment type="similarity">
    <text evidence="1">Belongs to the disease resistance NB-LRR family.</text>
</comment>
<dbReference type="InterPro" id="IPR036388">
    <property type="entry name" value="WH-like_DNA-bd_sf"/>
</dbReference>
<keyword evidence="6" id="KW-0067">ATP-binding</keyword>
<evidence type="ECO:0000313" key="8">
    <source>
        <dbReference type="EMBL" id="KAL2515697.1"/>
    </source>
</evidence>
<dbReference type="FunFam" id="1.10.10.10:FF:000322">
    <property type="entry name" value="Probable disease resistance protein At1g63360"/>
    <property type="match status" value="1"/>
</dbReference>
<sequence length="453" mass="52301">MGVFPEDYNICVSTLVRLWISEGFIKLVKFKTLEDVAEEYLLDLIERSLVMISEKRSIGKIKACKIHDLLRDLLLSEAEKERFYLVTSRKLDCLPQGTVHRLSIHEKFLFGSEILSSSPSRSILSFREKKYVLPEVINSRLIRVLHMAKVRPSVKRVALNLRYLNTCDDSMSLHSMYKFRNLQTLHIQLYPFSHSYSVSNNSLIPLDLPPEIWKMTQLRHVQLDATANLPDPPCAEIEGENSVIVLENLQTLSLINNFRCKVPKRIPNIKKLGIFYGKEPMVCGCYCLNNLVCLDKLETLKCILHWKSPSFLKNVTFPTLLKKLTLVFGMIPWKDMTIVGSLPNLQVLKLKKHAFLGLEWEPNEGEFLQLKFLLLDFVNLKYWRADSIHFPKLERLFIKNCIDLEEIPSGIGEITTLQSIEVYNCRVSLETSAKKIQETQQSFGNDDLQVRIV</sequence>
<evidence type="ECO:0000313" key="9">
    <source>
        <dbReference type="Proteomes" id="UP001604277"/>
    </source>
</evidence>
<keyword evidence="3" id="KW-0677">Repeat</keyword>
<dbReference type="GO" id="GO:0005524">
    <property type="term" value="F:ATP binding"/>
    <property type="evidence" value="ECO:0007669"/>
    <property type="project" value="UniProtKB-KW"/>
</dbReference>
<dbReference type="PANTHER" id="PTHR15140:SF33">
    <property type="entry name" value="LATE BLIGHT RESISTANCE PROTEIN HOMOLOG R1A-3 ISOFORM X1"/>
    <property type="match status" value="1"/>
</dbReference>
<evidence type="ECO:0000259" key="7">
    <source>
        <dbReference type="Pfam" id="PF23559"/>
    </source>
</evidence>
<organism evidence="8 9">
    <name type="scientific">Forsythia ovata</name>
    <dbReference type="NCBI Taxonomy" id="205694"/>
    <lineage>
        <taxon>Eukaryota</taxon>
        <taxon>Viridiplantae</taxon>
        <taxon>Streptophyta</taxon>
        <taxon>Embryophyta</taxon>
        <taxon>Tracheophyta</taxon>
        <taxon>Spermatophyta</taxon>
        <taxon>Magnoliopsida</taxon>
        <taxon>eudicotyledons</taxon>
        <taxon>Gunneridae</taxon>
        <taxon>Pentapetalae</taxon>
        <taxon>asterids</taxon>
        <taxon>lamiids</taxon>
        <taxon>Lamiales</taxon>
        <taxon>Oleaceae</taxon>
        <taxon>Forsythieae</taxon>
        <taxon>Forsythia</taxon>
    </lineage>
</organism>
<evidence type="ECO:0000256" key="2">
    <source>
        <dbReference type="ARBA" id="ARBA00022614"/>
    </source>
</evidence>
<evidence type="ECO:0000256" key="4">
    <source>
        <dbReference type="ARBA" id="ARBA00022741"/>
    </source>
</evidence>